<dbReference type="InterPro" id="IPR016181">
    <property type="entry name" value="Acyl_CoA_acyltransferase"/>
</dbReference>
<organism evidence="2 3">
    <name type="scientific">Alkalimonas delamerensis</name>
    <dbReference type="NCBI Taxonomy" id="265981"/>
    <lineage>
        <taxon>Bacteria</taxon>
        <taxon>Pseudomonadati</taxon>
        <taxon>Pseudomonadota</taxon>
        <taxon>Gammaproteobacteria</taxon>
        <taxon>Alkalimonas</taxon>
    </lineage>
</organism>
<evidence type="ECO:0000313" key="2">
    <source>
        <dbReference type="EMBL" id="MDP4528117.1"/>
    </source>
</evidence>
<dbReference type="InterPro" id="IPR038740">
    <property type="entry name" value="BioF2-like_GNAT_dom"/>
</dbReference>
<dbReference type="EMBL" id="JAUZVY010000001">
    <property type="protein sequence ID" value="MDP4528117.1"/>
    <property type="molecule type" value="Genomic_DNA"/>
</dbReference>
<dbReference type="Pfam" id="PF13480">
    <property type="entry name" value="Acetyltransf_6"/>
    <property type="match status" value="1"/>
</dbReference>
<dbReference type="Gene3D" id="3.40.630.30">
    <property type="match status" value="1"/>
</dbReference>
<dbReference type="EC" id="2.3.1.-" evidence="2"/>
<dbReference type="RefSeq" id="WP_305944269.1">
    <property type="nucleotide sequence ID" value="NZ_JAUZVY010000001.1"/>
</dbReference>
<evidence type="ECO:0000313" key="3">
    <source>
        <dbReference type="Proteomes" id="UP001236258"/>
    </source>
</evidence>
<name>A0ABT9GMF1_9GAMM</name>
<proteinExistence type="predicted"/>
<keyword evidence="3" id="KW-1185">Reference proteome</keyword>
<sequence>MMQPDISTRWQPLSDWRAIAEDWQQLEALADCSVFLSWQWIGTWLKTWPAERFLLRLYESSEQGAELVGLAIISPGFERRHGFVAARQWRLHQSGVDSQDQIWIEYNAVLSKQGWEVKVQQAAQDFVLQQPGWDELILAGIAQQQALSWHQSGLTAVLDWQAPCFGVDLQQLRAQGGDYLASLSANCRYQINRSKKRYQQRGALRLAKPQDLAEAQAWFAAIGPWHQQRWGTGPGQSGFSNPDFIGFHQAMLADYWPQQGVELLALMAGDEHLATFYQLRYRQHVYFYLAGFKPEQDKHLKPGLVGHSLCIEHYSAEGLDFYDFMAGDERYKRQLGFEHNSLCQLRLQRPRFDLRLEAAAKAGKQRLSGLLGVGKRQ</sequence>
<protein>
    <submittedName>
        <fullName evidence="2">GNAT family N-acetyltransferase</fullName>
        <ecNumber evidence="2">2.3.1.-</ecNumber>
    </submittedName>
</protein>
<accession>A0ABT9GMF1</accession>
<gene>
    <name evidence="2" type="ORF">Q3O59_03615</name>
</gene>
<keyword evidence="2" id="KW-0012">Acyltransferase</keyword>
<feature type="domain" description="BioF2-like acetyltransferase" evidence="1">
    <location>
        <begin position="186"/>
        <end position="333"/>
    </location>
</feature>
<dbReference type="GO" id="GO:0016746">
    <property type="term" value="F:acyltransferase activity"/>
    <property type="evidence" value="ECO:0007669"/>
    <property type="project" value="UniProtKB-KW"/>
</dbReference>
<reference evidence="2 3" key="1">
    <citation type="submission" date="2023-08" db="EMBL/GenBank/DDBJ databases">
        <authorList>
            <person name="Joshi A."/>
            <person name="Thite S."/>
        </authorList>
    </citation>
    <scope>NUCLEOTIDE SEQUENCE [LARGE SCALE GENOMIC DNA]</scope>
    <source>
        <strain evidence="2 3">1E1</strain>
    </source>
</reference>
<dbReference type="Proteomes" id="UP001236258">
    <property type="component" value="Unassembled WGS sequence"/>
</dbReference>
<comment type="caution">
    <text evidence="2">The sequence shown here is derived from an EMBL/GenBank/DDBJ whole genome shotgun (WGS) entry which is preliminary data.</text>
</comment>
<keyword evidence="2" id="KW-0808">Transferase</keyword>
<evidence type="ECO:0000259" key="1">
    <source>
        <dbReference type="Pfam" id="PF13480"/>
    </source>
</evidence>
<dbReference type="SUPFAM" id="SSF55729">
    <property type="entry name" value="Acyl-CoA N-acyltransferases (Nat)"/>
    <property type="match status" value="1"/>
</dbReference>